<keyword evidence="3 11" id="KW-0210">Decarboxylase</keyword>
<keyword evidence="7 11" id="KW-0594">Phospholipid biosynthesis</keyword>
<evidence type="ECO:0000313" key="14">
    <source>
        <dbReference type="Proteomes" id="UP000823926"/>
    </source>
</evidence>
<name>A0A9D1QBU3_9BACT</name>
<feature type="chain" id="PRO_5039773377" description="Phosphatidylserine decarboxylase beta chain" evidence="11">
    <location>
        <begin position="1"/>
        <end position="191"/>
    </location>
</feature>
<dbReference type="AlphaFoldDB" id="A0A9D1QBU3"/>
<evidence type="ECO:0000256" key="9">
    <source>
        <dbReference type="ARBA" id="ARBA00023264"/>
    </source>
</evidence>
<protein>
    <recommendedName>
        <fullName evidence="11">Phosphatidylserine decarboxylase proenzyme</fullName>
        <ecNumber evidence="11">4.1.1.65</ecNumber>
    </recommendedName>
    <component>
        <recommendedName>
            <fullName evidence="11">Phosphatidylserine decarboxylase alpha chain</fullName>
        </recommendedName>
    </component>
    <component>
        <recommendedName>
            <fullName evidence="11">Phosphatidylserine decarboxylase beta chain</fullName>
        </recommendedName>
    </component>
</protein>
<keyword evidence="9 11" id="KW-1208">Phospholipid metabolism</keyword>
<evidence type="ECO:0000256" key="8">
    <source>
        <dbReference type="ARBA" id="ARBA00023239"/>
    </source>
</evidence>
<feature type="chain" id="PRO_5039773378" description="Phosphatidylserine decarboxylase alpha chain" evidence="11">
    <location>
        <begin position="192"/>
        <end position="229"/>
    </location>
</feature>
<sequence length="229" mass="26007">MRRYLHREGRRIIATSILIAVVAAVAAVRFLPLWLSVTILVLVLFKVFFVCRFFRVPVRCLPPECAEDPMTVLAPADGTVVAIEEVYEDEILSEKRIQVSIFMSIWNIHINWYPVSGLVEYFRHHPGKFLVAWHPKSSTDNERTTTVVRMESGHRILFRQIAGFVARRIVSYAHNGLEAERGRECGFIKFGSRVDVFLPLGSEVRVELGQKTTGMRTPLAQLPKTAAAE</sequence>
<evidence type="ECO:0000256" key="1">
    <source>
        <dbReference type="ARBA" id="ARBA00022475"/>
    </source>
</evidence>
<reference evidence="13" key="1">
    <citation type="journal article" date="2021" name="PeerJ">
        <title>Extensive microbial diversity within the chicken gut microbiome revealed by metagenomics and culture.</title>
        <authorList>
            <person name="Gilroy R."/>
            <person name="Ravi A."/>
            <person name="Getino M."/>
            <person name="Pursley I."/>
            <person name="Horton D.L."/>
            <person name="Alikhan N.F."/>
            <person name="Baker D."/>
            <person name="Gharbi K."/>
            <person name="Hall N."/>
            <person name="Watson M."/>
            <person name="Adriaenssens E.M."/>
            <person name="Foster-Nyarko E."/>
            <person name="Jarju S."/>
            <person name="Secka A."/>
            <person name="Antonio M."/>
            <person name="Oren A."/>
            <person name="Chaudhuri R.R."/>
            <person name="La Ragione R."/>
            <person name="Hildebrand F."/>
            <person name="Pallen M.J."/>
        </authorList>
    </citation>
    <scope>NUCLEOTIDE SEQUENCE</scope>
    <source>
        <strain evidence="13">ChiBcec15-1070</strain>
    </source>
</reference>
<comment type="caution">
    <text evidence="13">The sequence shown here is derived from an EMBL/GenBank/DDBJ whole genome shotgun (WGS) entry which is preliminary data.</text>
</comment>
<evidence type="ECO:0000256" key="4">
    <source>
        <dbReference type="ARBA" id="ARBA00023098"/>
    </source>
</evidence>
<feature type="transmembrane region" description="Helical" evidence="12">
    <location>
        <begin position="12"/>
        <end position="31"/>
    </location>
</feature>
<dbReference type="GO" id="GO:0006646">
    <property type="term" value="P:phosphatidylethanolamine biosynthetic process"/>
    <property type="evidence" value="ECO:0007669"/>
    <property type="project" value="UniProtKB-UniRule"/>
</dbReference>
<evidence type="ECO:0000256" key="5">
    <source>
        <dbReference type="ARBA" id="ARBA00023136"/>
    </source>
</evidence>
<keyword evidence="12" id="KW-0812">Transmembrane</keyword>
<dbReference type="PANTHER" id="PTHR35809:SF1">
    <property type="entry name" value="ARCHAETIDYLSERINE DECARBOXYLASE PROENZYME-RELATED"/>
    <property type="match status" value="1"/>
</dbReference>
<comment type="function">
    <text evidence="11">Catalyzes the formation of phosphatidylethanolamine (PtdEtn) from phosphatidylserine (PtdSer).</text>
</comment>
<keyword evidence="1 11" id="KW-1003">Cell membrane</keyword>
<dbReference type="EMBL" id="DXHL01000013">
    <property type="protein sequence ID" value="HIW10327.1"/>
    <property type="molecule type" value="Genomic_DNA"/>
</dbReference>
<keyword evidence="10 11" id="KW-0670">Pyruvate</keyword>
<dbReference type="HAMAP" id="MF_00664">
    <property type="entry name" value="PS_decarb_PSD_A"/>
    <property type="match status" value="1"/>
</dbReference>
<comment type="similarity">
    <text evidence="11">Belongs to the phosphatidylserine decarboxylase family. PSD-A subfamily.</text>
</comment>
<feature type="active site" description="Schiff-base intermediate with substrate; via pyruvic acid" evidence="11">
    <location>
        <position position="192"/>
    </location>
</feature>
<dbReference type="EC" id="4.1.1.65" evidence="11"/>
<comment type="cofactor">
    <cofactor evidence="11">
        <name>pyruvate</name>
        <dbReference type="ChEBI" id="CHEBI:15361"/>
    </cofactor>
    <text evidence="11">Binds 1 pyruvoyl group covalently per subunit.</text>
</comment>
<evidence type="ECO:0000256" key="6">
    <source>
        <dbReference type="ARBA" id="ARBA00023145"/>
    </source>
</evidence>
<keyword evidence="4 11" id="KW-0443">Lipid metabolism</keyword>
<feature type="transmembrane region" description="Helical" evidence="12">
    <location>
        <begin position="37"/>
        <end position="54"/>
    </location>
</feature>
<comment type="subcellular location">
    <subcellularLocation>
        <location evidence="11">Cell membrane</location>
        <topology evidence="11">Peripheral membrane protein</topology>
    </subcellularLocation>
</comment>
<feature type="site" description="Cleavage (non-hydrolytic); by autocatalysis" evidence="11">
    <location>
        <begin position="191"/>
        <end position="192"/>
    </location>
</feature>
<comment type="PTM">
    <text evidence="11">Is synthesized initially as an inactive proenzyme. Formation of the active enzyme involves a self-maturation process in which the active site pyruvoyl group is generated from an internal serine residue via an autocatalytic post-translational modification. Two non-identical subunits are generated from the proenzyme in this reaction, and the pyruvate is formed at the N-terminus of the alpha chain, which is derived from the carboxyl end of the proenzyme. The post-translation cleavage follows an unusual pathway, termed non-hydrolytic serinolysis, in which the side chain hydroxyl group of the serine supplies its oxygen atom to form the C-terminus of the beta chain, while the remainder of the serine residue undergoes an oxidative deamination to produce ammonia and the pyruvoyl prosthetic group on the alpha chain.</text>
</comment>
<evidence type="ECO:0000256" key="12">
    <source>
        <dbReference type="SAM" id="Phobius"/>
    </source>
</evidence>
<comment type="catalytic activity">
    <reaction evidence="11">
        <text>a 1,2-diacyl-sn-glycero-3-phospho-L-serine + H(+) = a 1,2-diacyl-sn-glycero-3-phosphoethanolamine + CO2</text>
        <dbReference type="Rhea" id="RHEA:20828"/>
        <dbReference type="ChEBI" id="CHEBI:15378"/>
        <dbReference type="ChEBI" id="CHEBI:16526"/>
        <dbReference type="ChEBI" id="CHEBI:57262"/>
        <dbReference type="ChEBI" id="CHEBI:64612"/>
        <dbReference type="EC" id="4.1.1.65"/>
    </reaction>
</comment>
<reference evidence="13" key="2">
    <citation type="submission" date="2021-04" db="EMBL/GenBank/DDBJ databases">
        <authorList>
            <person name="Gilroy R."/>
        </authorList>
    </citation>
    <scope>NUCLEOTIDE SEQUENCE</scope>
    <source>
        <strain evidence="13">ChiBcec15-1070</strain>
    </source>
</reference>
<dbReference type="NCBIfam" id="NF003678">
    <property type="entry name" value="PRK05305.1-2"/>
    <property type="match status" value="1"/>
</dbReference>
<dbReference type="InterPro" id="IPR003817">
    <property type="entry name" value="PS_Dcarbxylase"/>
</dbReference>
<dbReference type="GO" id="GO:0005886">
    <property type="term" value="C:plasma membrane"/>
    <property type="evidence" value="ECO:0007669"/>
    <property type="project" value="UniProtKB-SubCell"/>
</dbReference>
<keyword evidence="12" id="KW-1133">Transmembrane helix</keyword>
<evidence type="ECO:0000256" key="11">
    <source>
        <dbReference type="HAMAP-Rule" id="MF_00664"/>
    </source>
</evidence>
<keyword evidence="8 11" id="KW-0456">Lyase</keyword>
<keyword evidence="5 11" id="KW-0472">Membrane</keyword>
<dbReference type="Pfam" id="PF02666">
    <property type="entry name" value="PS_Dcarbxylase"/>
    <property type="match status" value="1"/>
</dbReference>
<dbReference type="PANTHER" id="PTHR35809">
    <property type="entry name" value="ARCHAETIDYLSERINE DECARBOXYLASE PROENZYME-RELATED"/>
    <property type="match status" value="1"/>
</dbReference>
<dbReference type="Proteomes" id="UP000823926">
    <property type="component" value="Unassembled WGS sequence"/>
</dbReference>
<evidence type="ECO:0000256" key="3">
    <source>
        <dbReference type="ARBA" id="ARBA00022793"/>
    </source>
</evidence>
<evidence type="ECO:0000256" key="2">
    <source>
        <dbReference type="ARBA" id="ARBA00022516"/>
    </source>
</evidence>
<proteinExistence type="inferred from homology"/>
<organism evidence="13 14">
    <name type="scientific">Candidatus Rikenella faecigallinarum</name>
    <dbReference type="NCBI Taxonomy" id="2838745"/>
    <lineage>
        <taxon>Bacteria</taxon>
        <taxon>Pseudomonadati</taxon>
        <taxon>Bacteroidota</taxon>
        <taxon>Bacteroidia</taxon>
        <taxon>Bacteroidales</taxon>
        <taxon>Rikenellaceae</taxon>
        <taxon>Rikenella</taxon>
    </lineage>
</organism>
<gene>
    <name evidence="11" type="primary">psd</name>
    <name evidence="13" type="ORF">H9888_02385</name>
</gene>
<comment type="pathway">
    <text evidence="11">Phospholipid metabolism; phosphatidylethanolamine biosynthesis; phosphatidylethanolamine from CDP-diacylglycerol: step 2/2.</text>
</comment>
<keyword evidence="6 11" id="KW-0865">Zymogen</keyword>
<evidence type="ECO:0000256" key="7">
    <source>
        <dbReference type="ARBA" id="ARBA00023209"/>
    </source>
</evidence>
<keyword evidence="2 11" id="KW-0444">Lipid biosynthesis</keyword>
<comment type="subunit">
    <text evidence="11">Heterodimer of a large membrane-associated beta subunit and a small pyruvoyl-containing alpha subunit.</text>
</comment>
<accession>A0A9D1QBU3</accession>
<evidence type="ECO:0000313" key="13">
    <source>
        <dbReference type="EMBL" id="HIW10327.1"/>
    </source>
</evidence>
<evidence type="ECO:0000256" key="10">
    <source>
        <dbReference type="ARBA" id="ARBA00023317"/>
    </source>
</evidence>
<dbReference type="GO" id="GO:0004609">
    <property type="term" value="F:phosphatidylserine decarboxylase activity"/>
    <property type="evidence" value="ECO:0007669"/>
    <property type="project" value="UniProtKB-UniRule"/>
</dbReference>
<dbReference type="InterPro" id="IPR033175">
    <property type="entry name" value="PSD-A"/>
</dbReference>
<feature type="modified residue" description="Pyruvic acid (Ser); by autocatalysis" evidence="11">
    <location>
        <position position="192"/>
    </location>
</feature>